<dbReference type="RefSeq" id="XP_009033656.1">
    <property type="nucleotide sequence ID" value="XM_009035408.1"/>
</dbReference>
<dbReference type="OrthoDB" id="10435623at2759"/>
<accession>F0Y0T3</accession>
<evidence type="ECO:0000313" key="2">
    <source>
        <dbReference type="Proteomes" id="UP000002729"/>
    </source>
</evidence>
<dbReference type="InterPro" id="IPR027417">
    <property type="entry name" value="P-loop_NTPase"/>
</dbReference>
<evidence type="ECO:0008006" key="3">
    <source>
        <dbReference type="Google" id="ProtNLM"/>
    </source>
</evidence>
<dbReference type="Gene3D" id="3.40.50.300">
    <property type="entry name" value="P-loop containing nucleotide triphosphate hydrolases"/>
    <property type="match status" value="1"/>
</dbReference>
<name>F0Y0T3_AURAN</name>
<sequence length="323" mass="34977">MPKRAECVPPQGVELIVVRGTGNKFFAEDVLDQLSYFAAGSANARDACADASTWRWTEARSVAFVPPATVAATPRPLFALPTGPRAREAYVAILRHPILRVASRYWFEGRWPQHAPEPAAKPSLGAWVNATRLPARQSGGHLWNVPDDLYTKQFAGWRDGPMCHHGSAGCRGGLAEENLEKAIHALATHVDALLITEWLAAPGQIEWLARKFCFATDGRGGFDGATAPSWWHFPNARRAGGGHHGRRPAGWAPDLADLELLVDLNSWDLRLFASAADTVRRRIRASAGAALADALPALAPSDAPGLRARLRACPAPTDRRTAC</sequence>
<dbReference type="KEGG" id="aaf:AURANDRAFT_61631"/>
<keyword evidence="2" id="KW-1185">Reference proteome</keyword>
<dbReference type="GeneID" id="20223551"/>
<dbReference type="AlphaFoldDB" id="F0Y0T3"/>
<reference evidence="1 2" key="1">
    <citation type="journal article" date="2011" name="Proc. Natl. Acad. Sci. U.S.A.">
        <title>Niche of harmful alga Aureococcus anophagefferens revealed through ecogenomics.</title>
        <authorList>
            <person name="Gobler C.J."/>
            <person name="Berry D.L."/>
            <person name="Dyhrman S.T."/>
            <person name="Wilhelm S.W."/>
            <person name="Salamov A."/>
            <person name="Lobanov A.V."/>
            <person name="Zhang Y."/>
            <person name="Collier J.L."/>
            <person name="Wurch L.L."/>
            <person name="Kustka A.B."/>
            <person name="Dill B.D."/>
            <person name="Shah M."/>
            <person name="VerBerkmoes N.C."/>
            <person name="Kuo A."/>
            <person name="Terry A."/>
            <person name="Pangilinan J."/>
            <person name="Lindquist E.A."/>
            <person name="Lucas S."/>
            <person name="Paulsen I.T."/>
            <person name="Hattenrath-Lehmann T.K."/>
            <person name="Talmage S.C."/>
            <person name="Walker E.A."/>
            <person name="Koch F."/>
            <person name="Burson A.M."/>
            <person name="Marcoval M.A."/>
            <person name="Tang Y.Z."/>
            <person name="Lecleir G.R."/>
            <person name="Coyne K.J."/>
            <person name="Berg G.M."/>
            <person name="Bertrand E.M."/>
            <person name="Saito M.A."/>
            <person name="Gladyshev V.N."/>
            <person name="Grigoriev I.V."/>
        </authorList>
    </citation>
    <scope>NUCLEOTIDE SEQUENCE [LARGE SCALE GENOMIC DNA]</scope>
    <source>
        <strain evidence="2">CCMP 1984</strain>
    </source>
</reference>
<dbReference type="EMBL" id="GL833122">
    <property type="protein sequence ID" value="EGB11271.1"/>
    <property type="molecule type" value="Genomic_DNA"/>
</dbReference>
<proteinExistence type="predicted"/>
<dbReference type="Proteomes" id="UP000002729">
    <property type="component" value="Unassembled WGS sequence"/>
</dbReference>
<dbReference type="InParanoid" id="F0Y0T3"/>
<gene>
    <name evidence="1" type="ORF">AURANDRAFT_61631</name>
</gene>
<organism evidence="2">
    <name type="scientific">Aureococcus anophagefferens</name>
    <name type="common">Harmful bloom alga</name>
    <dbReference type="NCBI Taxonomy" id="44056"/>
    <lineage>
        <taxon>Eukaryota</taxon>
        <taxon>Sar</taxon>
        <taxon>Stramenopiles</taxon>
        <taxon>Ochrophyta</taxon>
        <taxon>Pelagophyceae</taxon>
        <taxon>Pelagomonadales</taxon>
        <taxon>Pelagomonadaceae</taxon>
        <taxon>Aureococcus</taxon>
    </lineage>
</organism>
<evidence type="ECO:0000313" key="1">
    <source>
        <dbReference type="EMBL" id="EGB11271.1"/>
    </source>
</evidence>
<protein>
    <recommendedName>
        <fullName evidence="3">Sulfotransferase domain-containing protein</fullName>
    </recommendedName>
</protein>